<feature type="transmembrane region" description="Helical" evidence="1">
    <location>
        <begin position="202"/>
        <end position="226"/>
    </location>
</feature>
<comment type="caution">
    <text evidence="2">The sequence shown here is derived from an EMBL/GenBank/DDBJ whole genome shotgun (WGS) entry which is preliminary data.</text>
</comment>
<keyword evidence="1" id="KW-0472">Membrane</keyword>
<accession>X0WYU2</accession>
<feature type="transmembrane region" description="Helical" evidence="1">
    <location>
        <begin position="23"/>
        <end position="45"/>
    </location>
</feature>
<dbReference type="AlphaFoldDB" id="X0WYU2"/>
<keyword evidence="1" id="KW-0812">Transmembrane</keyword>
<name>X0WYU2_9ZZZZ</name>
<feature type="non-terminal residue" evidence="2">
    <location>
        <position position="1"/>
    </location>
</feature>
<dbReference type="EMBL" id="BARS01048380">
    <property type="protein sequence ID" value="GAG35880.1"/>
    <property type="molecule type" value="Genomic_DNA"/>
</dbReference>
<gene>
    <name evidence="2" type="ORF">S01H1_72525</name>
</gene>
<proteinExistence type="predicted"/>
<feature type="non-terminal residue" evidence="2">
    <location>
        <position position="243"/>
    </location>
</feature>
<feature type="transmembrane region" description="Helical" evidence="1">
    <location>
        <begin position="83"/>
        <end position="104"/>
    </location>
</feature>
<sequence length="243" mass="25509">AETTDSQGRLSARWSGRHPTEAAAAYALAYLLLASGAGLLAAGLPSPAAKAVVVTAAWIATITISLLLVLSLCRIAMRPRTELLWVFATMVVFCLTRPIVFAFLGRLLGYPSAGKRIAEALSFLPAQELFGNIALIIWAAFLGKLVSRLIREGKLLLPIVLVAALADIITVYWGPVAHITENAPEVAQALSASAPVAPPPGVAAPILAAVGIGDFLFLAVFLAAILRHAMEPARTTWAALALM</sequence>
<protein>
    <submittedName>
        <fullName evidence="2">Uncharacterized protein</fullName>
    </submittedName>
</protein>
<reference evidence="2" key="1">
    <citation type="journal article" date="2014" name="Front. Microbiol.">
        <title>High frequency of phylogenetically diverse reductive dehalogenase-homologous genes in deep subseafloor sedimentary metagenomes.</title>
        <authorList>
            <person name="Kawai M."/>
            <person name="Futagami T."/>
            <person name="Toyoda A."/>
            <person name="Takaki Y."/>
            <person name="Nishi S."/>
            <person name="Hori S."/>
            <person name="Arai W."/>
            <person name="Tsubouchi T."/>
            <person name="Morono Y."/>
            <person name="Uchiyama I."/>
            <person name="Ito T."/>
            <person name="Fujiyama A."/>
            <person name="Inagaki F."/>
            <person name="Takami H."/>
        </authorList>
    </citation>
    <scope>NUCLEOTIDE SEQUENCE</scope>
    <source>
        <strain evidence="2">Expedition CK06-06</strain>
    </source>
</reference>
<evidence type="ECO:0000313" key="2">
    <source>
        <dbReference type="EMBL" id="GAG35880.1"/>
    </source>
</evidence>
<feature type="transmembrane region" description="Helical" evidence="1">
    <location>
        <begin position="51"/>
        <end position="71"/>
    </location>
</feature>
<feature type="transmembrane region" description="Helical" evidence="1">
    <location>
        <begin position="124"/>
        <end position="143"/>
    </location>
</feature>
<evidence type="ECO:0000256" key="1">
    <source>
        <dbReference type="SAM" id="Phobius"/>
    </source>
</evidence>
<organism evidence="2">
    <name type="scientific">marine sediment metagenome</name>
    <dbReference type="NCBI Taxonomy" id="412755"/>
    <lineage>
        <taxon>unclassified sequences</taxon>
        <taxon>metagenomes</taxon>
        <taxon>ecological metagenomes</taxon>
    </lineage>
</organism>
<feature type="transmembrane region" description="Helical" evidence="1">
    <location>
        <begin position="155"/>
        <end position="174"/>
    </location>
</feature>
<keyword evidence="1" id="KW-1133">Transmembrane helix</keyword>